<evidence type="ECO:0000256" key="2">
    <source>
        <dbReference type="ARBA" id="ARBA00022748"/>
    </source>
</evidence>
<keyword evidence="5" id="KW-0812">Transmembrane</keyword>
<dbReference type="AlphaFoldDB" id="A0A1I7F749"/>
<proteinExistence type="predicted"/>
<dbReference type="EMBL" id="FPBX01000001">
    <property type="protein sequence ID" value="SFU32013.1"/>
    <property type="molecule type" value="Genomic_DNA"/>
</dbReference>
<protein>
    <submittedName>
        <fullName evidence="7">Thiol-disulfide isomerase or thioredoxin</fullName>
    </submittedName>
</protein>
<feature type="transmembrane region" description="Helical" evidence="5">
    <location>
        <begin position="18"/>
        <end position="36"/>
    </location>
</feature>
<keyword evidence="4" id="KW-0676">Redox-active center</keyword>
<dbReference type="GO" id="GO:0016491">
    <property type="term" value="F:oxidoreductase activity"/>
    <property type="evidence" value="ECO:0007669"/>
    <property type="project" value="InterPro"/>
</dbReference>
<dbReference type="Proteomes" id="UP000183656">
    <property type="component" value="Unassembled WGS sequence"/>
</dbReference>
<sequence>MKDAAHIATVVSPARRRWLYAGVALAAAGGGAVMAWRHLQPHAQEPGPEANLWGQSFASLEGAPLAMAAFRGRPLLLNFWATWCPPCIEELPLLNRFYGERRAQGWQVLGVAVDQPPAVRKFLEKLPLAYPVAIATSGGMQLGRALGNLQGGLPFTVVFGAEGRIRHRKIGQVQAEDLSRWADTV</sequence>
<dbReference type="STRING" id="343013.SAMN04489707_1001218"/>
<keyword evidence="5" id="KW-0472">Membrane</keyword>
<dbReference type="RefSeq" id="WP_054255414.1">
    <property type="nucleotide sequence ID" value="NZ_CYIG01000007.1"/>
</dbReference>
<gene>
    <name evidence="7" type="ORF">SAMN04489707_1001218</name>
</gene>
<evidence type="ECO:0000259" key="6">
    <source>
        <dbReference type="PROSITE" id="PS51352"/>
    </source>
</evidence>
<dbReference type="PANTHER" id="PTHR42852:SF6">
    <property type="entry name" value="THIOL:DISULFIDE INTERCHANGE PROTEIN DSBE"/>
    <property type="match status" value="1"/>
</dbReference>
<dbReference type="GO" id="GO:0030313">
    <property type="term" value="C:cell envelope"/>
    <property type="evidence" value="ECO:0007669"/>
    <property type="project" value="UniProtKB-SubCell"/>
</dbReference>
<dbReference type="GO" id="GO:0016853">
    <property type="term" value="F:isomerase activity"/>
    <property type="evidence" value="ECO:0007669"/>
    <property type="project" value="UniProtKB-KW"/>
</dbReference>
<keyword evidence="8" id="KW-1185">Reference proteome</keyword>
<dbReference type="OrthoDB" id="9811352at2"/>
<feature type="domain" description="Thioredoxin" evidence="6">
    <location>
        <begin position="41"/>
        <end position="185"/>
    </location>
</feature>
<dbReference type="SUPFAM" id="SSF52833">
    <property type="entry name" value="Thioredoxin-like"/>
    <property type="match status" value="1"/>
</dbReference>
<evidence type="ECO:0000256" key="3">
    <source>
        <dbReference type="ARBA" id="ARBA00023157"/>
    </source>
</evidence>
<dbReference type="PROSITE" id="PS51352">
    <property type="entry name" value="THIOREDOXIN_2"/>
    <property type="match status" value="1"/>
</dbReference>
<dbReference type="InterPro" id="IPR036249">
    <property type="entry name" value="Thioredoxin-like_sf"/>
</dbReference>
<dbReference type="InterPro" id="IPR050553">
    <property type="entry name" value="Thioredoxin_ResA/DsbE_sf"/>
</dbReference>
<evidence type="ECO:0000256" key="1">
    <source>
        <dbReference type="ARBA" id="ARBA00004196"/>
    </source>
</evidence>
<dbReference type="PANTHER" id="PTHR42852">
    <property type="entry name" value="THIOL:DISULFIDE INTERCHANGE PROTEIN DSBE"/>
    <property type="match status" value="1"/>
</dbReference>
<organism evidence="7 8">
    <name type="scientific">Paenacidovorax caeni</name>
    <dbReference type="NCBI Taxonomy" id="343013"/>
    <lineage>
        <taxon>Bacteria</taxon>
        <taxon>Pseudomonadati</taxon>
        <taxon>Pseudomonadota</taxon>
        <taxon>Betaproteobacteria</taxon>
        <taxon>Burkholderiales</taxon>
        <taxon>Comamonadaceae</taxon>
        <taxon>Paenacidovorax</taxon>
    </lineage>
</organism>
<dbReference type="Gene3D" id="3.40.30.10">
    <property type="entry name" value="Glutaredoxin"/>
    <property type="match status" value="1"/>
</dbReference>
<dbReference type="InterPro" id="IPR013766">
    <property type="entry name" value="Thioredoxin_domain"/>
</dbReference>
<dbReference type="CDD" id="cd02966">
    <property type="entry name" value="TlpA_like_family"/>
    <property type="match status" value="1"/>
</dbReference>
<dbReference type="Pfam" id="PF08534">
    <property type="entry name" value="Redoxin"/>
    <property type="match status" value="1"/>
</dbReference>
<evidence type="ECO:0000256" key="5">
    <source>
        <dbReference type="SAM" id="Phobius"/>
    </source>
</evidence>
<keyword evidence="3" id="KW-1015">Disulfide bond</keyword>
<evidence type="ECO:0000256" key="4">
    <source>
        <dbReference type="ARBA" id="ARBA00023284"/>
    </source>
</evidence>
<accession>A0A1I7F749</accession>
<dbReference type="GO" id="GO:0017004">
    <property type="term" value="P:cytochrome complex assembly"/>
    <property type="evidence" value="ECO:0007669"/>
    <property type="project" value="UniProtKB-KW"/>
</dbReference>
<comment type="subcellular location">
    <subcellularLocation>
        <location evidence="1">Cell envelope</location>
    </subcellularLocation>
</comment>
<evidence type="ECO:0000313" key="7">
    <source>
        <dbReference type="EMBL" id="SFU32013.1"/>
    </source>
</evidence>
<keyword evidence="2" id="KW-0201">Cytochrome c-type biogenesis</keyword>
<keyword evidence="7" id="KW-0413">Isomerase</keyword>
<name>A0A1I7F749_9BURK</name>
<reference evidence="7 8" key="1">
    <citation type="submission" date="2016-10" db="EMBL/GenBank/DDBJ databases">
        <authorList>
            <person name="de Groot N.N."/>
        </authorList>
    </citation>
    <scope>NUCLEOTIDE SEQUENCE [LARGE SCALE GENOMIC DNA]</scope>
    <source>
        <strain evidence="7 8">R-24608</strain>
    </source>
</reference>
<dbReference type="InterPro" id="IPR013740">
    <property type="entry name" value="Redoxin"/>
</dbReference>
<evidence type="ECO:0000313" key="8">
    <source>
        <dbReference type="Proteomes" id="UP000183656"/>
    </source>
</evidence>
<keyword evidence="5" id="KW-1133">Transmembrane helix</keyword>